<name>A0A067Q4A1_9AGAM</name>
<keyword evidence="2" id="KW-1185">Reference proteome</keyword>
<evidence type="ECO:0000313" key="2">
    <source>
        <dbReference type="Proteomes" id="UP000027265"/>
    </source>
</evidence>
<accession>A0A067Q4A1</accession>
<dbReference type="AlphaFoldDB" id="A0A067Q4A1"/>
<proteinExistence type="predicted"/>
<dbReference type="Proteomes" id="UP000027265">
    <property type="component" value="Unassembled WGS sequence"/>
</dbReference>
<dbReference type="EMBL" id="KL197712">
    <property type="protein sequence ID" value="KDQ61888.1"/>
    <property type="molecule type" value="Genomic_DNA"/>
</dbReference>
<protein>
    <submittedName>
        <fullName evidence="1">Uncharacterized protein</fullName>
    </submittedName>
</protein>
<organism evidence="1 2">
    <name type="scientific">Jaapia argillacea MUCL 33604</name>
    <dbReference type="NCBI Taxonomy" id="933084"/>
    <lineage>
        <taxon>Eukaryota</taxon>
        <taxon>Fungi</taxon>
        <taxon>Dikarya</taxon>
        <taxon>Basidiomycota</taxon>
        <taxon>Agaricomycotina</taxon>
        <taxon>Agaricomycetes</taxon>
        <taxon>Agaricomycetidae</taxon>
        <taxon>Jaapiales</taxon>
        <taxon>Jaapiaceae</taxon>
        <taxon>Jaapia</taxon>
    </lineage>
</organism>
<reference evidence="2" key="1">
    <citation type="journal article" date="2014" name="Proc. Natl. Acad. Sci. U.S.A.">
        <title>Extensive sampling of basidiomycete genomes demonstrates inadequacy of the white-rot/brown-rot paradigm for wood decay fungi.</title>
        <authorList>
            <person name="Riley R."/>
            <person name="Salamov A.A."/>
            <person name="Brown D.W."/>
            <person name="Nagy L.G."/>
            <person name="Floudas D."/>
            <person name="Held B.W."/>
            <person name="Levasseur A."/>
            <person name="Lombard V."/>
            <person name="Morin E."/>
            <person name="Otillar R."/>
            <person name="Lindquist E.A."/>
            <person name="Sun H."/>
            <person name="LaButti K.M."/>
            <person name="Schmutz J."/>
            <person name="Jabbour D."/>
            <person name="Luo H."/>
            <person name="Baker S.E."/>
            <person name="Pisabarro A.G."/>
            <person name="Walton J.D."/>
            <person name="Blanchette R.A."/>
            <person name="Henrissat B."/>
            <person name="Martin F."/>
            <person name="Cullen D."/>
            <person name="Hibbett D.S."/>
            <person name="Grigoriev I.V."/>
        </authorList>
    </citation>
    <scope>NUCLEOTIDE SEQUENCE [LARGE SCALE GENOMIC DNA]</scope>
    <source>
        <strain evidence="2">MUCL 33604</strain>
    </source>
</reference>
<evidence type="ECO:0000313" key="1">
    <source>
        <dbReference type="EMBL" id="KDQ61888.1"/>
    </source>
</evidence>
<dbReference type="HOGENOM" id="CLU_783169_0_0_1"/>
<sequence>MSVAWSPMAVEVPIPESMGFHISESYLAFSEERKPLLVFTMNENRHSTSRSFHFVVIYAVHTSPPSFERLSHIHLDVHHRIWAPSVGGNLLAYLVNKSDACSDDPWTLHIRTIGAGSVRQVAVQVKVQYAYPGPGIVVLSEERLILHDDTGIFLVHIPDLRTVSDDLVKDFPTVSFTMDQIHAFSPTGKCTGAINHTLWSGGGNRGHCLPVLFRGFFGGWSEINHILHILDNLSPGRLPRHSTVTLPERGRYCALGTGFLRSISTDDWGPLQEAGDDAIPLMAFFPERGACEQWIADGFKTGLLVVPDAAQMYLRAFDEVSGRICLGGDGRLLVIDVKPPGQARSGIPLLESGV</sequence>
<dbReference type="InParanoid" id="A0A067Q4A1"/>
<gene>
    <name evidence="1" type="ORF">JAAARDRAFT_66906</name>
</gene>